<dbReference type="Gene3D" id="1.10.540.10">
    <property type="entry name" value="Acyl-CoA dehydrogenase/oxidase, N-terminal domain"/>
    <property type="match status" value="1"/>
</dbReference>
<comment type="cofactor">
    <cofactor evidence="1 8">
        <name>FAD</name>
        <dbReference type="ChEBI" id="CHEBI:57692"/>
    </cofactor>
</comment>
<dbReference type="Gene3D" id="1.20.140.10">
    <property type="entry name" value="Butyryl-CoA Dehydrogenase, subunit A, domain 3"/>
    <property type="match status" value="1"/>
</dbReference>
<feature type="domain" description="Acyl-CoA oxidase/dehydrogenase middle" evidence="10">
    <location>
        <begin position="136"/>
        <end position="231"/>
    </location>
</feature>
<dbReference type="Pfam" id="PF02770">
    <property type="entry name" value="Acyl-CoA_dh_M"/>
    <property type="match status" value="1"/>
</dbReference>
<keyword evidence="13" id="KW-1185">Reference proteome</keyword>
<dbReference type="Gene3D" id="2.40.110.10">
    <property type="entry name" value="Butyryl-CoA Dehydrogenase, subunit A, domain 2"/>
    <property type="match status" value="1"/>
</dbReference>
<dbReference type="OrthoDB" id="9802447at2"/>
<dbReference type="PANTHER" id="PTHR43884">
    <property type="entry name" value="ACYL-COA DEHYDROGENASE"/>
    <property type="match status" value="1"/>
</dbReference>
<evidence type="ECO:0000313" key="13">
    <source>
        <dbReference type="Proteomes" id="UP000320390"/>
    </source>
</evidence>
<feature type="domain" description="Acyl-CoA dehydrogenase/oxidase N-terminal" evidence="11">
    <location>
        <begin position="21"/>
        <end position="132"/>
    </location>
</feature>
<dbReference type="InterPro" id="IPR009075">
    <property type="entry name" value="AcylCo_DH/oxidase_C"/>
</dbReference>
<sequence>MTVTDPALAATTEGLNFDLGEELSLVRDEAKKFADDVLLPLATKHDREAAISDDVYRQIGELGFWGLTIPEEYGGAGMNNQALAVVLEELNRACAATGVAVSVHNSLLCAPLMKFGTEAQKQYWLPKLSSGEAIGAYSLSEAGSGSDAAALSATATKEGDEWVLSGTKLWVTSGDRAGLILIYVRTDQDAPKAKGISAFLVPGDAPGLKVGKHEKKTGIRGSATVELILDNLRLKDTDILGEVNRGFPIAMDTLAGGRIGIASQAVGIGQACLDASIKYSMEREQFGKPIGHFQAIQHKIADMSTRLEASRLLVQKAAWMRDRGMDCNRQASEAKLFASQTSNYCADEALQIHGGAGYTDHFHVERLFRDARITEIYEGATDIQRLVIARALLR</sequence>
<keyword evidence="5 8" id="KW-0560">Oxidoreductase</keyword>
<dbReference type="SUPFAM" id="SSF47203">
    <property type="entry name" value="Acyl-CoA dehydrogenase C-terminal domain-like"/>
    <property type="match status" value="1"/>
</dbReference>
<dbReference type="PIRSF" id="PIRSF016578">
    <property type="entry name" value="HsaA"/>
    <property type="match status" value="1"/>
</dbReference>
<dbReference type="Pfam" id="PF02771">
    <property type="entry name" value="Acyl-CoA_dh_N"/>
    <property type="match status" value="1"/>
</dbReference>
<evidence type="ECO:0000256" key="3">
    <source>
        <dbReference type="ARBA" id="ARBA00022630"/>
    </source>
</evidence>
<dbReference type="PANTHER" id="PTHR43884:SF12">
    <property type="entry name" value="ISOVALERYL-COA DEHYDROGENASE, MITOCHONDRIAL-RELATED"/>
    <property type="match status" value="1"/>
</dbReference>
<evidence type="ECO:0000256" key="5">
    <source>
        <dbReference type="ARBA" id="ARBA00023002"/>
    </source>
</evidence>
<dbReference type="EMBL" id="CP036434">
    <property type="protein sequence ID" value="QDV09019.1"/>
    <property type="molecule type" value="Genomic_DNA"/>
</dbReference>
<name>A0A518EY59_9BACT</name>
<dbReference type="InterPro" id="IPR006091">
    <property type="entry name" value="Acyl-CoA_Oxase/DH_mid-dom"/>
</dbReference>
<evidence type="ECO:0000259" key="9">
    <source>
        <dbReference type="Pfam" id="PF00441"/>
    </source>
</evidence>
<dbReference type="SUPFAM" id="SSF56645">
    <property type="entry name" value="Acyl-CoA dehydrogenase NM domain-like"/>
    <property type="match status" value="1"/>
</dbReference>
<organism evidence="12 13">
    <name type="scientific">Saltatorellus ferox</name>
    <dbReference type="NCBI Taxonomy" id="2528018"/>
    <lineage>
        <taxon>Bacteria</taxon>
        <taxon>Pseudomonadati</taxon>
        <taxon>Planctomycetota</taxon>
        <taxon>Planctomycetia</taxon>
        <taxon>Planctomycetia incertae sedis</taxon>
        <taxon>Saltatorellus</taxon>
    </lineage>
</organism>
<proteinExistence type="inferred from homology"/>
<dbReference type="FunFam" id="1.20.140.10:FF:000004">
    <property type="entry name" value="Acyl-CoA dehydrogenase FadE25"/>
    <property type="match status" value="1"/>
</dbReference>
<dbReference type="RefSeq" id="WP_145202673.1">
    <property type="nucleotide sequence ID" value="NZ_CP036434.1"/>
</dbReference>
<evidence type="ECO:0000256" key="7">
    <source>
        <dbReference type="ARBA" id="ARBA00072305"/>
    </source>
</evidence>
<dbReference type="Proteomes" id="UP000320390">
    <property type="component" value="Chromosome"/>
</dbReference>
<reference evidence="12 13" key="1">
    <citation type="submission" date="2019-02" db="EMBL/GenBank/DDBJ databases">
        <title>Deep-cultivation of Planctomycetes and their phenomic and genomic characterization uncovers novel biology.</title>
        <authorList>
            <person name="Wiegand S."/>
            <person name="Jogler M."/>
            <person name="Boedeker C."/>
            <person name="Pinto D."/>
            <person name="Vollmers J."/>
            <person name="Rivas-Marin E."/>
            <person name="Kohn T."/>
            <person name="Peeters S.H."/>
            <person name="Heuer A."/>
            <person name="Rast P."/>
            <person name="Oberbeckmann S."/>
            <person name="Bunk B."/>
            <person name="Jeske O."/>
            <person name="Meyerdierks A."/>
            <person name="Storesund J.E."/>
            <person name="Kallscheuer N."/>
            <person name="Luecker S."/>
            <person name="Lage O.M."/>
            <person name="Pohl T."/>
            <person name="Merkel B.J."/>
            <person name="Hornburger P."/>
            <person name="Mueller R.-W."/>
            <person name="Bruemmer F."/>
            <person name="Labrenz M."/>
            <person name="Spormann A.M."/>
            <person name="Op den Camp H."/>
            <person name="Overmann J."/>
            <person name="Amann R."/>
            <person name="Jetten M.S.M."/>
            <person name="Mascher T."/>
            <person name="Medema M.H."/>
            <person name="Devos D.P."/>
            <person name="Kaster A.-K."/>
            <person name="Ovreas L."/>
            <person name="Rohde M."/>
            <person name="Galperin M.Y."/>
            <person name="Jogler C."/>
        </authorList>
    </citation>
    <scope>NUCLEOTIDE SEQUENCE [LARGE SCALE GENOMIC DNA]</scope>
    <source>
        <strain evidence="12 13">Poly30</strain>
    </source>
</reference>
<dbReference type="InterPro" id="IPR036250">
    <property type="entry name" value="AcylCo_DH-like_C"/>
</dbReference>
<evidence type="ECO:0000259" key="11">
    <source>
        <dbReference type="Pfam" id="PF02771"/>
    </source>
</evidence>
<comment type="similarity">
    <text evidence="2 8">Belongs to the acyl-CoA dehydrogenase family.</text>
</comment>
<evidence type="ECO:0000256" key="1">
    <source>
        <dbReference type="ARBA" id="ARBA00001974"/>
    </source>
</evidence>
<gene>
    <name evidence="12" type="primary">acdA_6</name>
    <name evidence="12" type="ORF">Poly30_45750</name>
</gene>
<evidence type="ECO:0000256" key="6">
    <source>
        <dbReference type="ARBA" id="ARBA00066362"/>
    </source>
</evidence>
<evidence type="ECO:0000256" key="4">
    <source>
        <dbReference type="ARBA" id="ARBA00022827"/>
    </source>
</evidence>
<dbReference type="InterPro" id="IPR013786">
    <property type="entry name" value="AcylCoA_DH/ox_N"/>
</dbReference>
<evidence type="ECO:0000313" key="12">
    <source>
        <dbReference type="EMBL" id="QDV09019.1"/>
    </source>
</evidence>
<dbReference type="Pfam" id="PF00441">
    <property type="entry name" value="Acyl-CoA_dh_1"/>
    <property type="match status" value="1"/>
</dbReference>
<feature type="domain" description="Acyl-CoA dehydrogenase/oxidase C-terminal" evidence="9">
    <location>
        <begin position="244"/>
        <end position="393"/>
    </location>
</feature>
<evidence type="ECO:0000256" key="8">
    <source>
        <dbReference type="RuleBase" id="RU362125"/>
    </source>
</evidence>
<dbReference type="InterPro" id="IPR009100">
    <property type="entry name" value="AcylCoA_DH/oxidase_NM_dom_sf"/>
</dbReference>
<dbReference type="GO" id="GO:0003995">
    <property type="term" value="F:acyl-CoA dehydrogenase activity"/>
    <property type="evidence" value="ECO:0007669"/>
    <property type="project" value="TreeGrafter"/>
</dbReference>
<dbReference type="GO" id="GO:0050660">
    <property type="term" value="F:flavin adenine dinucleotide binding"/>
    <property type="evidence" value="ECO:0007669"/>
    <property type="project" value="InterPro"/>
</dbReference>
<keyword evidence="4 8" id="KW-0274">FAD</keyword>
<dbReference type="EC" id="1.3.8.10" evidence="6"/>
<keyword evidence="3 8" id="KW-0285">Flavoprotein</keyword>
<protein>
    <recommendedName>
        <fullName evidence="7">Cyclohex-1-ene-1-carbonyl-CoA dehydrogenase</fullName>
        <ecNumber evidence="6">1.3.8.10</ecNumber>
    </recommendedName>
</protein>
<dbReference type="FunFam" id="2.40.110.10:FF:000001">
    <property type="entry name" value="Acyl-CoA dehydrogenase, mitochondrial"/>
    <property type="match status" value="1"/>
</dbReference>
<dbReference type="InterPro" id="IPR046373">
    <property type="entry name" value="Acyl-CoA_Oxase/DH_mid-dom_sf"/>
</dbReference>
<evidence type="ECO:0000259" key="10">
    <source>
        <dbReference type="Pfam" id="PF02770"/>
    </source>
</evidence>
<accession>A0A518EY59</accession>
<dbReference type="InterPro" id="IPR037069">
    <property type="entry name" value="AcylCoA_DH/ox_N_sf"/>
</dbReference>
<dbReference type="FunFam" id="1.10.540.10:FF:000002">
    <property type="entry name" value="Acyl-CoA dehydrogenase FadE19"/>
    <property type="match status" value="1"/>
</dbReference>
<evidence type="ECO:0000256" key="2">
    <source>
        <dbReference type="ARBA" id="ARBA00009347"/>
    </source>
</evidence>
<dbReference type="AlphaFoldDB" id="A0A518EY59"/>